<accession>A0ABW5KTK3</accession>
<protein>
    <submittedName>
        <fullName evidence="2">DUF2752 domain-containing protein</fullName>
    </submittedName>
</protein>
<keyword evidence="3" id="KW-1185">Reference proteome</keyword>
<organism evidence="2 3">
    <name type="scientific">Bizionia sediminis</name>
    <dbReference type="NCBI Taxonomy" id="1737064"/>
    <lineage>
        <taxon>Bacteria</taxon>
        <taxon>Pseudomonadati</taxon>
        <taxon>Bacteroidota</taxon>
        <taxon>Flavobacteriia</taxon>
        <taxon>Flavobacteriales</taxon>
        <taxon>Flavobacteriaceae</taxon>
        <taxon>Bizionia</taxon>
    </lineage>
</organism>
<dbReference type="EMBL" id="JBHULS010000004">
    <property type="protein sequence ID" value="MFD2552296.1"/>
    <property type="molecule type" value="Genomic_DNA"/>
</dbReference>
<name>A0ABW5KTK3_9FLAO</name>
<sequence>MSTPENFMLPCLNKQILGFDCLGCGLQRSVALLFQGNILAAFKMYPAVFPLLALFLFIGLHMFFKFKHGIKIINLLAIITIGFIIGSFIIKLIIT</sequence>
<feature type="transmembrane region" description="Helical" evidence="1">
    <location>
        <begin position="72"/>
        <end position="94"/>
    </location>
</feature>
<reference evidence="3" key="1">
    <citation type="journal article" date="2019" name="Int. J. Syst. Evol. Microbiol.">
        <title>The Global Catalogue of Microorganisms (GCM) 10K type strain sequencing project: providing services to taxonomists for standard genome sequencing and annotation.</title>
        <authorList>
            <consortium name="The Broad Institute Genomics Platform"/>
            <consortium name="The Broad Institute Genome Sequencing Center for Infectious Disease"/>
            <person name="Wu L."/>
            <person name="Ma J."/>
        </authorList>
    </citation>
    <scope>NUCLEOTIDE SEQUENCE [LARGE SCALE GENOMIC DNA]</scope>
    <source>
        <strain evidence="3">KCTC 42587</strain>
    </source>
</reference>
<comment type="caution">
    <text evidence="2">The sequence shown here is derived from an EMBL/GenBank/DDBJ whole genome shotgun (WGS) entry which is preliminary data.</text>
</comment>
<evidence type="ECO:0000313" key="2">
    <source>
        <dbReference type="EMBL" id="MFD2552296.1"/>
    </source>
</evidence>
<evidence type="ECO:0000313" key="3">
    <source>
        <dbReference type="Proteomes" id="UP001597472"/>
    </source>
</evidence>
<keyword evidence="1" id="KW-1133">Transmembrane helix</keyword>
<keyword evidence="1" id="KW-0812">Transmembrane</keyword>
<dbReference type="RefSeq" id="WP_376894265.1">
    <property type="nucleotide sequence ID" value="NZ_JBHULS010000004.1"/>
</dbReference>
<dbReference type="Pfam" id="PF10825">
    <property type="entry name" value="DUF2752"/>
    <property type="match status" value="1"/>
</dbReference>
<keyword evidence="1" id="KW-0472">Membrane</keyword>
<dbReference type="Proteomes" id="UP001597472">
    <property type="component" value="Unassembled WGS sequence"/>
</dbReference>
<evidence type="ECO:0000256" key="1">
    <source>
        <dbReference type="SAM" id="Phobius"/>
    </source>
</evidence>
<dbReference type="InterPro" id="IPR021215">
    <property type="entry name" value="DUF2752"/>
</dbReference>
<gene>
    <name evidence="2" type="ORF">ACFSQP_10750</name>
</gene>
<proteinExistence type="predicted"/>
<feature type="transmembrane region" description="Helical" evidence="1">
    <location>
        <begin position="38"/>
        <end position="60"/>
    </location>
</feature>